<keyword evidence="3" id="KW-0223">Dioxygenase</keyword>
<dbReference type="Gene3D" id="3.60.130.10">
    <property type="entry name" value="Clavaminate synthase-like"/>
    <property type="match status" value="1"/>
</dbReference>
<evidence type="ECO:0000256" key="2">
    <source>
        <dbReference type="SAM" id="MobiDB-lite"/>
    </source>
</evidence>
<dbReference type="HOGENOM" id="CLU_1107343_0_0_1"/>
<keyword evidence="1" id="KW-0560">Oxidoreductase</keyword>
<dbReference type="EMBL" id="AZHE01000001">
    <property type="protein sequence ID" value="KHO01431.1"/>
    <property type="molecule type" value="Genomic_DNA"/>
</dbReference>
<feature type="region of interest" description="Disordered" evidence="2">
    <location>
        <begin position="112"/>
        <end position="138"/>
    </location>
</feature>
<name>A0A0B2X809_METAS</name>
<protein>
    <submittedName>
        <fullName evidence="3">Taurine catabolism dioxygenase TauD/TfdA</fullName>
    </submittedName>
</protein>
<keyword evidence="4" id="KW-1185">Reference proteome</keyword>
<evidence type="ECO:0000313" key="3">
    <source>
        <dbReference type="EMBL" id="KHO01431.1"/>
    </source>
</evidence>
<comment type="caution">
    <text evidence="3">The sequence shown here is derived from an EMBL/GenBank/DDBJ whole genome shotgun (WGS) entry which is preliminary data.</text>
</comment>
<dbReference type="AlphaFoldDB" id="A0A0B2X809"/>
<feature type="compositionally biased region" description="Basic residues" evidence="2">
    <location>
        <begin position="151"/>
        <end position="168"/>
    </location>
</feature>
<organism evidence="3 4">
    <name type="scientific">Metarhizium album (strain ARSEF 1941)</name>
    <dbReference type="NCBI Taxonomy" id="1081103"/>
    <lineage>
        <taxon>Eukaryota</taxon>
        <taxon>Fungi</taxon>
        <taxon>Dikarya</taxon>
        <taxon>Ascomycota</taxon>
        <taxon>Pezizomycotina</taxon>
        <taxon>Sordariomycetes</taxon>
        <taxon>Hypocreomycetidae</taxon>
        <taxon>Hypocreales</taxon>
        <taxon>Clavicipitaceae</taxon>
        <taxon>Metarhizium</taxon>
    </lineage>
</organism>
<proteinExistence type="predicted"/>
<sequence length="251" mass="28895">MAVQTRQSAACLGRALIWSGWMLFRQYSLIEKWQPRQSTEVRQDKLTLRTRRVGPRTKSALRGVKKVKRSIALFLSPDGFPQKLESSLAWTAATVTDQYDWSYELDESELDDLSSAQTPSSPPVHFRRRAQRPRVQGHSWHPCRAMYQRRKRRRLRRHRLSRGHHSRAARPPAQRPLLYHQPAANNHAERVIIQYARRGFTRYWGLPRSANIPAVTEAQAEALDAVPLAAEKHALALALRPGDIQFVNNLS</sequence>
<dbReference type="SUPFAM" id="SSF51197">
    <property type="entry name" value="Clavaminate synthase-like"/>
    <property type="match status" value="1"/>
</dbReference>
<dbReference type="GO" id="GO:0051213">
    <property type="term" value="F:dioxygenase activity"/>
    <property type="evidence" value="ECO:0007669"/>
    <property type="project" value="UniProtKB-KW"/>
</dbReference>
<feature type="region of interest" description="Disordered" evidence="2">
    <location>
        <begin position="151"/>
        <end position="176"/>
    </location>
</feature>
<evidence type="ECO:0000313" key="4">
    <source>
        <dbReference type="Proteomes" id="UP000030816"/>
    </source>
</evidence>
<reference evidence="3 4" key="1">
    <citation type="journal article" date="2014" name="Proc. Natl. Acad. Sci. U.S.A.">
        <title>Trajectory and genomic determinants of fungal-pathogen speciation and host adaptation.</title>
        <authorList>
            <person name="Hu X."/>
            <person name="Xiao G."/>
            <person name="Zheng P."/>
            <person name="Shang Y."/>
            <person name="Su Y."/>
            <person name="Zhang X."/>
            <person name="Liu X."/>
            <person name="Zhan S."/>
            <person name="St Leger R.J."/>
            <person name="Wang C."/>
        </authorList>
    </citation>
    <scope>NUCLEOTIDE SEQUENCE [LARGE SCALE GENOMIC DNA]</scope>
    <source>
        <strain evidence="3 4">ARSEF 1941</strain>
    </source>
</reference>
<dbReference type="STRING" id="1081103.A0A0B2X809"/>
<dbReference type="OrthoDB" id="272271at2759"/>
<gene>
    <name evidence="3" type="ORF">MAM_00432</name>
</gene>
<dbReference type="InterPro" id="IPR042098">
    <property type="entry name" value="TauD-like_sf"/>
</dbReference>
<dbReference type="RefSeq" id="XP_040682496.1">
    <property type="nucleotide sequence ID" value="XM_040819231.1"/>
</dbReference>
<dbReference type="GeneID" id="63734887"/>
<accession>A0A0B2X809</accession>
<evidence type="ECO:0000256" key="1">
    <source>
        <dbReference type="ARBA" id="ARBA00023002"/>
    </source>
</evidence>
<dbReference type="Proteomes" id="UP000030816">
    <property type="component" value="Unassembled WGS sequence"/>
</dbReference>